<feature type="region of interest" description="Disordered" evidence="1">
    <location>
        <begin position="121"/>
        <end position="154"/>
    </location>
</feature>
<protein>
    <submittedName>
        <fullName evidence="2">Uncharacterized protein</fullName>
    </submittedName>
</protein>
<evidence type="ECO:0000313" key="2">
    <source>
        <dbReference type="EMBL" id="CAL8089217.1"/>
    </source>
</evidence>
<accession>A0ABP1Q4U2</accession>
<organism evidence="2 3">
    <name type="scientific">Orchesella dallaii</name>
    <dbReference type="NCBI Taxonomy" id="48710"/>
    <lineage>
        <taxon>Eukaryota</taxon>
        <taxon>Metazoa</taxon>
        <taxon>Ecdysozoa</taxon>
        <taxon>Arthropoda</taxon>
        <taxon>Hexapoda</taxon>
        <taxon>Collembola</taxon>
        <taxon>Entomobryomorpha</taxon>
        <taxon>Entomobryoidea</taxon>
        <taxon>Orchesellidae</taxon>
        <taxon>Orchesellinae</taxon>
        <taxon>Orchesella</taxon>
    </lineage>
</organism>
<evidence type="ECO:0000256" key="1">
    <source>
        <dbReference type="SAM" id="MobiDB-lite"/>
    </source>
</evidence>
<dbReference type="EMBL" id="CAXLJM020000023">
    <property type="protein sequence ID" value="CAL8089217.1"/>
    <property type="molecule type" value="Genomic_DNA"/>
</dbReference>
<name>A0ABP1Q4U2_9HEXA</name>
<sequence length="154" mass="16816">MMECGNHLKLRAACCSSKNIPSILQGVEARDARCVCCKEQTSYKFNHKMFGTVSDPDEPCEGDCYRPIYTKEANLQSCEPDNSDCASLLENKGLTCDNPDKPQLKLEPTCCSENKDNQDVPRVAEAYSPSSDVSQPSCLSDSGESDSVGKTSED</sequence>
<keyword evidence="3" id="KW-1185">Reference proteome</keyword>
<dbReference type="Proteomes" id="UP001642540">
    <property type="component" value="Unassembled WGS sequence"/>
</dbReference>
<evidence type="ECO:0000313" key="3">
    <source>
        <dbReference type="Proteomes" id="UP001642540"/>
    </source>
</evidence>
<reference evidence="2 3" key="1">
    <citation type="submission" date="2024-08" db="EMBL/GenBank/DDBJ databases">
        <authorList>
            <person name="Cucini C."/>
            <person name="Frati F."/>
        </authorList>
    </citation>
    <scope>NUCLEOTIDE SEQUENCE [LARGE SCALE GENOMIC DNA]</scope>
</reference>
<feature type="compositionally biased region" description="Polar residues" evidence="1">
    <location>
        <begin position="128"/>
        <end position="142"/>
    </location>
</feature>
<proteinExistence type="predicted"/>
<comment type="caution">
    <text evidence="2">The sequence shown here is derived from an EMBL/GenBank/DDBJ whole genome shotgun (WGS) entry which is preliminary data.</text>
</comment>
<gene>
    <name evidence="2" type="ORF">ODALV1_LOCUS7302</name>
</gene>